<dbReference type="EMBL" id="DWUR01000031">
    <property type="protein sequence ID" value="HJD48929.1"/>
    <property type="molecule type" value="Genomic_DNA"/>
</dbReference>
<reference evidence="9" key="2">
    <citation type="submission" date="2021-04" db="EMBL/GenBank/DDBJ databases">
        <authorList>
            <person name="Gilroy R."/>
        </authorList>
    </citation>
    <scope>NUCLEOTIDE SEQUENCE</scope>
    <source>
        <strain evidence="9">5925</strain>
    </source>
</reference>
<dbReference type="GO" id="GO:0005886">
    <property type="term" value="C:plasma membrane"/>
    <property type="evidence" value="ECO:0007669"/>
    <property type="project" value="UniProtKB-SubCell"/>
</dbReference>
<comment type="similarity">
    <text evidence="2">Belongs to the alanine or glycine:cation symporter (AGCS) (TC 2.A.25) family.</text>
</comment>
<dbReference type="PRINTS" id="PR00175">
    <property type="entry name" value="NAALASMPORT"/>
</dbReference>
<organism evidence="9 10">
    <name type="scientific">Candidatus Corynebacterium intestinavium</name>
    <dbReference type="NCBI Taxonomy" id="2838531"/>
    <lineage>
        <taxon>Bacteria</taxon>
        <taxon>Bacillati</taxon>
        <taxon>Actinomycetota</taxon>
        <taxon>Actinomycetes</taxon>
        <taxon>Mycobacteriales</taxon>
        <taxon>Corynebacteriaceae</taxon>
        <taxon>Corynebacterium</taxon>
    </lineage>
</organism>
<evidence type="ECO:0000313" key="9">
    <source>
        <dbReference type="EMBL" id="HJD48929.1"/>
    </source>
</evidence>
<evidence type="ECO:0000256" key="6">
    <source>
        <dbReference type="ARBA" id="ARBA00022989"/>
    </source>
</evidence>
<evidence type="ECO:0000256" key="1">
    <source>
        <dbReference type="ARBA" id="ARBA00004651"/>
    </source>
</evidence>
<dbReference type="GO" id="GO:0005283">
    <property type="term" value="F:amino acid:sodium symporter activity"/>
    <property type="evidence" value="ECO:0007669"/>
    <property type="project" value="InterPro"/>
</dbReference>
<evidence type="ECO:0000256" key="8">
    <source>
        <dbReference type="SAM" id="Phobius"/>
    </source>
</evidence>
<keyword evidence="6 8" id="KW-1133">Transmembrane helix</keyword>
<keyword evidence="4" id="KW-1003">Cell membrane</keyword>
<keyword evidence="5 8" id="KW-0812">Transmembrane</keyword>
<dbReference type="Gene3D" id="1.20.1740.10">
    <property type="entry name" value="Amino acid/polyamine transporter I"/>
    <property type="match status" value="1"/>
</dbReference>
<evidence type="ECO:0000256" key="4">
    <source>
        <dbReference type="ARBA" id="ARBA00022475"/>
    </source>
</evidence>
<feature type="non-terminal residue" evidence="9">
    <location>
        <position position="221"/>
    </location>
</feature>
<sequence>MEEQTFASQLNDVLGTISGFVWGPWLLIPLLFGTGLVLTIRLRGVQFRKLGAALRHGLLDRDDEGGEGDISQYQALTTALAATVGVGNIVGVATALSIGGPGALFWMWVTGLVGMASKYAEAYLGVRFRTTDAKGNISGGPQRYLEHGIKGGLGKFLAWFFAIAAVIASFGIGNLTQANAVAEGLKDTFDIDPRLTAVFLFVGVGAVLMGGIKSIGTVTSG</sequence>
<comment type="caution">
    <text evidence="9">The sequence shown here is derived from an EMBL/GenBank/DDBJ whole genome shotgun (WGS) entry which is preliminary data.</text>
</comment>
<protein>
    <submittedName>
        <fullName evidence="9">Alanine:cation symporter family protein</fullName>
    </submittedName>
</protein>
<keyword evidence="3" id="KW-0813">Transport</keyword>
<evidence type="ECO:0000256" key="3">
    <source>
        <dbReference type="ARBA" id="ARBA00022448"/>
    </source>
</evidence>
<feature type="transmembrane region" description="Helical" evidence="8">
    <location>
        <begin position="195"/>
        <end position="212"/>
    </location>
</feature>
<name>A0A9D2UAR3_9CORY</name>
<feature type="transmembrane region" description="Helical" evidence="8">
    <location>
        <begin position="156"/>
        <end position="175"/>
    </location>
</feature>
<dbReference type="PANTHER" id="PTHR30330:SF3">
    <property type="entry name" value="TRANSCRIPTIONAL REGULATOR, LRP FAMILY"/>
    <property type="match status" value="1"/>
</dbReference>
<dbReference type="Proteomes" id="UP000823907">
    <property type="component" value="Unassembled WGS sequence"/>
</dbReference>
<evidence type="ECO:0000313" key="10">
    <source>
        <dbReference type="Proteomes" id="UP000823907"/>
    </source>
</evidence>
<dbReference type="InterPro" id="IPR001463">
    <property type="entry name" value="Na/Ala_symport"/>
</dbReference>
<dbReference type="Pfam" id="PF01235">
    <property type="entry name" value="Na_Ala_symp"/>
    <property type="match status" value="1"/>
</dbReference>
<dbReference type="PANTHER" id="PTHR30330">
    <property type="entry name" value="AGSS FAMILY TRANSPORTER, SODIUM-ALANINE"/>
    <property type="match status" value="1"/>
</dbReference>
<evidence type="ECO:0000256" key="2">
    <source>
        <dbReference type="ARBA" id="ARBA00009261"/>
    </source>
</evidence>
<proteinExistence type="inferred from homology"/>
<evidence type="ECO:0000256" key="5">
    <source>
        <dbReference type="ARBA" id="ARBA00022692"/>
    </source>
</evidence>
<feature type="transmembrane region" description="Helical" evidence="8">
    <location>
        <begin position="20"/>
        <end position="40"/>
    </location>
</feature>
<reference evidence="9" key="1">
    <citation type="journal article" date="2021" name="PeerJ">
        <title>Extensive microbial diversity within the chicken gut microbiome revealed by metagenomics and culture.</title>
        <authorList>
            <person name="Gilroy R."/>
            <person name="Ravi A."/>
            <person name="Getino M."/>
            <person name="Pursley I."/>
            <person name="Horton D.L."/>
            <person name="Alikhan N.F."/>
            <person name="Baker D."/>
            <person name="Gharbi K."/>
            <person name="Hall N."/>
            <person name="Watson M."/>
            <person name="Adriaenssens E.M."/>
            <person name="Foster-Nyarko E."/>
            <person name="Jarju S."/>
            <person name="Secka A."/>
            <person name="Antonio M."/>
            <person name="Oren A."/>
            <person name="Chaudhuri R.R."/>
            <person name="La Ragione R."/>
            <person name="Hildebrand F."/>
            <person name="Pallen M.J."/>
        </authorList>
    </citation>
    <scope>NUCLEOTIDE SEQUENCE</scope>
    <source>
        <strain evidence="9">5925</strain>
    </source>
</reference>
<dbReference type="AlphaFoldDB" id="A0A9D2UAR3"/>
<keyword evidence="7 8" id="KW-0472">Membrane</keyword>
<accession>A0A9D2UAR3</accession>
<gene>
    <name evidence="9" type="ORF">H9907_02215</name>
</gene>
<comment type="subcellular location">
    <subcellularLocation>
        <location evidence="1">Cell membrane</location>
        <topology evidence="1">Multi-pass membrane protein</topology>
    </subcellularLocation>
</comment>
<evidence type="ECO:0000256" key="7">
    <source>
        <dbReference type="ARBA" id="ARBA00023136"/>
    </source>
</evidence>